<dbReference type="SUPFAM" id="SSF55811">
    <property type="entry name" value="Nudix"/>
    <property type="match status" value="1"/>
</dbReference>
<dbReference type="Gene3D" id="3.90.79.10">
    <property type="entry name" value="Nucleoside Triphosphate Pyrophosphohydrolase"/>
    <property type="match status" value="1"/>
</dbReference>
<keyword evidence="1 3" id="KW-0378">Hydrolase</keyword>
<dbReference type="PANTHER" id="PTHR43736">
    <property type="entry name" value="ADP-RIBOSE PYROPHOSPHATASE"/>
    <property type="match status" value="1"/>
</dbReference>
<feature type="domain" description="Nudix hydrolase" evidence="2">
    <location>
        <begin position="15"/>
        <end position="146"/>
    </location>
</feature>
<evidence type="ECO:0000259" key="2">
    <source>
        <dbReference type="PROSITE" id="PS51462"/>
    </source>
</evidence>
<accession>A0A955LKQ7</accession>
<dbReference type="EMBL" id="JAGQKZ010000013">
    <property type="protein sequence ID" value="MCA9391994.1"/>
    <property type="molecule type" value="Genomic_DNA"/>
</dbReference>
<organism evidence="3 4">
    <name type="scientific">candidate division WWE3 bacterium</name>
    <dbReference type="NCBI Taxonomy" id="2053526"/>
    <lineage>
        <taxon>Bacteria</taxon>
        <taxon>Katanobacteria</taxon>
    </lineage>
</organism>
<dbReference type="PANTHER" id="PTHR43736:SF1">
    <property type="entry name" value="DIHYDRONEOPTERIN TRIPHOSPHATE DIPHOSPHATASE"/>
    <property type="match status" value="1"/>
</dbReference>
<dbReference type="CDD" id="cd02883">
    <property type="entry name" value="NUDIX_Hydrolase"/>
    <property type="match status" value="1"/>
</dbReference>
<comment type="caution">
    <text evidence="3">The sequence shown here is derived from an EMBL/GenBank/DDBJ whole genome shotgun (WGS) entry which is preliminary data.</text>
</comment>
<dbReference type="Proteomes" id="UP000751518">
    <property type="component" value="Unassembled WGS sequence"/>
</dbReference>
<evidence type="ECO:0000256" key="1">
    <source>
        <dbReference type="ARBA" id="ARBA00022801"/>
    </source>
</evidence>
<dbReference type="AlphaFoldDB" id="A0A955LKQ7"/>
<sequence length="159" mass="18581">MLSCRFENQNDEYRFRHVTVDALMFNHEKQLCLVKRSDSSIEEPSMYSFPGGFLELNETTIEGVLREVHEETGYKAEVKRLFRINDDPSMAGNPNQNIEFFFIVEALNQIGQHDEEIDSVHWFDLNALPNKDDIAFNHADVIDQYTEYLQKPFDLPLFG</sequence>
<dbReference type="InterPro" id="IPR020084">
    <property type="entry name" value="NUDIX_hydrolase_CS"/>
</dbReference>
<dbReference type="GO" id="GO:0016787">
    <property type="term" value="F:hydrolase activity"/>
    <property type="evidence" value="ECO:0007669"/>
    <property type="project" value="UniProtKB-KW"/>
</dbReference>
<proteinExistence type="predicted"/>
<evidence type="ECO:0000313" key="3">
    <source>
        <dbReference type="EMBL" id="MCA9391994.1"/>
    </source>
</evidence>
<dbReference type="InterPro" id="IPR000086">
    <property type="entry name" value="NUDIX_hydrolase_dom"/>
</dbReference>
<dbReference type="InterPro" id="IPR015797">
    <property type="entry name" value="NUDIX_hydrolase-like_dom_sf"/>
</dbReference>
<dbReference type="Pfam" id="PF00293">
    <property type="entry name" value="NUDIX"/>
    <property type="match status" value="1"/>
</dbReference>
<name>A0A955LKQ7_UNCKA</name>
<reference evidence="3" key="2">
    <citation type="journal article" date="2021" name="Microbiome">
        <title>Successional dynamics and alternative stable states in a saline activated sludge microbial community over 9 years.</title>
        <authorList>
            <person name="Wang Y."/>
            <person name="Ye J."/>
            <person name="Ju F."/>
            <person name="Liu L."/>
            <person name="Boyd J.A."/>
            <person name="Deng Y."/>
            <person name="Parks D.H."/>
            <person name="Jiang X."/>
            <person name="Yin X."/>
            <person name="Woodcroft B.J."/>
            <person name="Tyson G.W."/>
            <person name="Hugenholtz P."/>
            <person name="Polz M.F."/>
            <person name="Zhang T."/>
        </authorList>
    </citation>
    <scope>NUCLEOTIDE SEQUENCE</scope>
    <source>
        <strain evidence="3">HKST-UBA03</strain>
    </source>
</reference>
<protein>
    <submittedName>
        <fullName evidence="3">NUDIX hydrolase</fullName>
    </submittedName>
</protein>
<dbReference type="PROSITE" id="PS00893">
    <property type="entry name" value="NUDIX_BOX"/>
    <property type="match status" value="1"/>
</dbReference>
<dbReference type="PROSITE" id="PS51462">
    <property type="entry name" value="NUDIX"/>
    <property type="match status" value="1"/>
</dbReference>
<reference evidence="3" key="1">
    <citation type="submission" date="2020-04" db="EMBL/GenBank/DDBJ databases">
        <authorList>
            <person name="Zhang T."/>
        </authorList>
    </citation>
    <scope>NUCLEOTIDE SEQUENCE</scope>
    <source>
        <strain evidence="3">HKST-UBA03</strain>
    </source>
</reference>
<evidence type="ECO:0000313" key="4">
    <source>
        <dbReference type="Proteomes" id="UP000751518"/>
    </source>
</evidence>
<gene>
    <name evidence="3" type="ORF">KC614_02205</name>
</gene>